<comment type="caution">
    <text evidence="2">The sequence shown here is derived from an EMBL/GenBank/DDBJ whole genome shotgun (WGS) entry which is preliminary data.</text>
</comment>
<dbReference type="InterPro" id="IPR008969">
    <property type="entry name" value="CarboxyPept-like_regulatory"/>
</dbReference>
<name>A0A554VEV4_9FLAO</name>
<keyword evidence="1" id="KW-0732">Signal</keyword>
<dbReference type="Proteomes" id="UP000318833">
    <property type="component" value="Unassembled WGS sequence"/>
</dbReference>
<evidence type="ECO:0000313" key="3">
    <source>
        <dbReference type="Proteomes" id="UP000318833"/>
    </source>
</evidence>
<dbReference type="SUPFAM" id="SSF49464">
    <property type="entry name" value="Carboxypeptidase regulatory domain-like"/>
    <property type="match status" value="1"/>
</dbReference>
<dbReference type="PROSITE" id="PS50890">
    <property type="entry name" value="PUA"/>
    <property type="match status" value="1"/>
</dbReference>
<reference evidence="2 3" key="1">
    <citation type="submission" date="2019-07" db="EMBL/GenBank/DDBJ databases">
        <title>The draft genome sequence of Aquimarina algiphila M91.</title>
        <authorList>
            <person name="Meng X."/>
        </authorList>
    </citation>
    <scope>NUCLEOTIDE SEQUENCE [LARGE SCALE GENOMIC DNA]</scope>
    <source>
        <strain evidence="2 3">M91</strain>
    </source>
</reference>
<dbReference type="RefSeq" id="WP_143917987.1">
    <property type="nucleotide sequence ID" value="NZ_CANMIK010000063.1"/>
</dbReference>
<dbReference type="OrthoDB" id="1427655at2"/>
<keyword evidence="3" id="KW-1185">Reference proteome</keyword>
<dbReference type="EMBL" id="VLNR01000058">
    <property type="protein sequence ID" value="TSE05595.1"/>
    <property type="molecule type" value="Genomic_DNA"/>
</dbReference>
<feature type="chain" id="PRO_5021752727" description="Carboxypeptidase-like regulatory domain-containing protein" evidence="1">
    <location>
        <begin position="25"/>
        <end position="275"/>
    </location>
</feature>
<evidence type="ECO:0000313" key="2">
    <source>
        <dbReference type="EMBL" id="TSE05595.1"/>
    </source>
</evidence>
<accession>A0A554VEV4</accession>
<evidence type="ECO:0008006" key="4">
    <source>
        <dbReference type="Google" id="ProtNLM"/>
    </source>
</evidence>
<dbReference type="Pfam" id="PF13715">
    <property type="entry name" value="CarbopepD_reg_2"/>
    <property type="match status" value="1"/>
</dbReference>
<sequence length="275" mass="31025">MSNDRLFKIFGLLLVSLTSSIGCAQEHVEELIGKVQSLNHDISNVLIINLNTKKTTITNAKGLFKLEVNVNDTLQFSAVHYSTKEIMVTEAMIHQKMIFIDLQEKVIDLDEVIIQPHNLTGNIHLDAQRFDSKPVINSSSLGLPQAKVKVKTKNERLLFEADDGKFVKLQGSPFGVGITVNTHKIMNRISGKTKALKNRLVLDEHIKIEKQIANMFPMVAYSKELGIPQTHIEDFLSFCIHQTDFPKPSDTKNPLQIWEYIKGKSNTYKKSNGLN</sequence>
<protein>
    <recommendedName>
        <fullName evidence="4">Carboxypeptidase-like regulatory domain-containing protein</fullName>
    </recommendedName>
</protein>
<feature type="signal peptide" evidence="1">
    <location>
        <begin position="1"/>
        <end position="24"/>
    </location>
</feature>
<dbReference type="PROSITE" id="PS51257">
    <property type="entry name" value="PROKAR_LIPOPROTEIN"/>
    <property type="match status" value="1"/>
</dbReference>
<gene>
    <name evidence="2" type="ORF">FOF46_22375</name>
</gene>
<dbReference type="AlphaFoldDB" id="A0A554VEV4"/>
<organism evidence="2 3">
    <name type="scientific">Aquimarina algiphila</name>
    <dbReference type="NCBI Taxonomy" id="2047982"/>
    <lineage>
        <taxon>Bacteria</taxon>
        <taxon>Pseudomonadati</taxon>
        <taxon>Bacteroidota</taxon>
        <taxon>Flavobacteriia</taxon>
        <taxon>Flavobacteriales</taxon>
        <taxon>Flavobacteriaceae</taxon>
        <taxon>Aquimarina</taxon>
    </lineage>
</organism>
<proteinExistence type="predicted"/>
<evidence type="ECO:0000256" key="1">
    <source>
        <dbReference type="SAM" id="SignalP"/>
    </source>
</evidence>